<evidence type="ECO:0000256" key="8">
    <source>
        <dbReference type="ARBA" id="ARBA00022840"/>
    </source>
</evidence>
<keyword evidence="8" id="KW-0067">ATP-binding</keyword>
<evidence type="ECO:0000256" key="7">
    <source>
        <dbReference type="ARBA" id="ARBA00022777"/>
    </source>
</evidence>
<dbReference type="Pfam" id="PF19279">
    <property type="entry name" value="YegS_C"/>
    <property type="match status" value="1"/>
</dbReference>
<dbReference type="PANTHER" id="PTHR12358">
    <property type="entry name" value="SPHINGOSINE KINASE"/>
    <property type="match status" value="1"/>
</dbReference>
<keyword evidence="10" id="KW-0443">Lipid metabolism</keyword>
<organism evidence="14 15">
    <name type="scientific">Peribacillus cavernae</name>
    <dbReference type="NCBI Taxonomy" id="1674310"/>
    <lineage>
        <taxon>Bacteria</taxon>
        <taxon>Bacillati</taxon>
        <taxon>Bacillota</taxon>
        <taxon>Bacilli</taxon>
        <taxon>Bacillales</taxon>
        <taxon>Bacillaceae</taxon>
        <taxon>Peribacillus</taxon>
    </lineage>
</organism>
<evidence type="ECO:0000259" key="13">
    <source>
        <dbReference type="PROSITE" id="PS50146"/>
    </source>
</evidence>
<dbReference type="SMART" id="SM00046">
    <property type="entry name" value="DAGKc"/>
    <property type="match status" value="1"/>
</dbReference>
<gene>
    <name evidence="14" type="ORF">ELQ35_11420</name>
</gene>
<dbReference type="PANTHER" id="PTHR12358:SF106">
    <property type="entry name" value="LIPID KINASE YEGS"/>
    <property type="match status" value="1"/>
</dbReference>
<protein>
    <submittedName>
        <fullName evidence="14">Diacylglycerol kinase family lipid kinase</fullName>
    </submittedName>
</protein>
<keyword evidence="4" id="KW-0808">Transferase</keyword>
<accession>A0A433HKU7</accession>
<dbReference type="OrthoDB" id="142078at2"/>
<dbReference type="AlphaFoldDB" id="A0A433HKU7"/>
<comment type="cofactor">
    <cofactor evidence="1">
        <name>Mg(2+)</name>
        <dbReference type="ChEBI" id="CHEBI:18420"/>
    </cofactor>
</comment>
<evidence type="ECO:0000256" key="4">
    <source>
        <dbReference type="ARBA" id="ARBA00022679"/>
    </source>
</evidence>
<dbReference type="InterPro" id="IPR001206">
    <property type="entry name" value="Diacylglycerol_kinase_cat_dom"/>
</dbReference>
<evidence type="ECO:0000256" key="10">
    <source>
        <dbReference type="ARBA" id="ARBA00023098"/>
    </source>
</evidence>
<dbReference type="InterPro" id="IPR016064">
    <property type="entry name" value="NAD/diacylglycerol_kinase_sf"/>
</dbReference>
<dbReference type="GO" id="GO:0005886">
    <property type="term" value="C:plasma membrane"/>
    <property type="evidence" value="ECO:0007669"/>
    <property type="project" value="TreeGrafter"/>
</dbReference>
<evidence type="ECO:0000256" key="11">
    <source>
        <dbReference type="ARBA" id="ARBA00023209"/>
    </source>
</evidence>
<keyword evidence="11" id="KW-0594">Phospholipid biosynthesis</keyword>
<dbReference type="EMBL" id="RYZZ01000014">
    <property type="protein sequence ID" value="RUQ28845.1"/>
    <property type="molecule type" value="Genomic_DNA"/>
</dbReference>
<comment type="similarity">
    <text evidence="2">Belongs to the diacylglycerol/lipid kinase family.</text>
</comment>
<keyword evidence="7 14" id="KW-0418">Kinase</keyword>
<keyword evidence="6" id="KW-0547">Nucleotide-binding</keyword>
<dbReference type="GO" id="GO:0008654">
    <property type="term" value="P:phospholipid biosynthetic process"/>
    <property type="evidence" value="ECO:0007669"/>
    <property type="project" value="UniProtKB-KW"/>
</dbReference>
<dbReference type="NCBIfam" id="TIGR00147">
    <property type="entry name" value="YegS/Rv2252/BmrU family lipid kinase"/>
    <property type="match status" value="1"/>
</dbReference>
<dbReference type="Gene3D" id="2.60.200.40">
    <property type="match status" value="1"/>
</dbReference>
<dbReference type="InterPro" id="IPR050187">
    <property type="entry name" value="Lipid_Phosphate_FormReg"/>
</dbReference>
<feature type="domain" description="DAGKc" evidence="13">
    <location>
        <begin position="1"/>
        <end position="131"/>
    </location>
</feature>
<dbReference type="Proteomes" id="UP000267430">
    <property type="component" value="Unassembled WGS sequence"/>
</dbReference>
<evidence type="ECO:0000313" key="14">
    <source>
        <dbReference type="EMBL" id="RUQ28845.1"/>
    </source>
</evidence>
<comment type="caution">
    <text evidence="14">The sequence shown here is derived from an EMBL/GenBank/DDBJ whole genome shotgun (WGS) entry which is preliminary data.</text>
</comment>
<dbReference type="InterPro" id="IPR045540">
    <property type="entry name" value="YegS/DAGK_C"/>
</dbReference>
<keyword evidence="12" id="KW-1208">Phospholipid metabolism</keyword>
<dbReference type="GO" id="GO:0005524">
    <property type="term" value="F:ATP binding"/>
    <property type="evidence" value="ECO:0007669"/>
    <property type="project" value="UniProtKB-KW"/>
</dbReference>
<dbReference type="SUPFAM" id="SSF111331">
    <property type="entry name" value="NAD kinase/diacylglycerol kinase-like"/>
    <property type="match status" value="1"/>
</dbReference>
<keyword evidence="9" id="KW-0460">Magnesium</keyword>
<evidence type="ECO:0000256" key="1">
    <source>
        <dbReference type="ARBA" id="ARBA00001946"/>
    </source>
</evidence>
<evidence type="ECO:0000256" key="2">
    <source>
        <dbReference type="ARBA" id="ARBA00005983"/>
    </source>
</evidence>
<evidence type="ECO:0000256" key="12">
    <source>
        <dbReference type="ARBA" id="ARBA00023264"/>
    </source>
</evidence>
<reference evidence="14 15" key="1">
    <citation type="submission" date="2018-12" db="EMBL/GenBank/DDBJ databases">
        <title>Bacillus chawlae sp. nov., Bacillus glennii sp. nov., and Bacillus saganii sp. nov. Isolated from the Vehicle Assembly Building at Kennedy Space Center where the Viking Spacecraft were Assembled.</title>
        <authorList>
            <person name="Seuylemezian A."/>
            <person name="Vaishampayan P."/>
        </authorList>
    </citation>
    <scope>NUCLEOTIDE SEQUENCE [LARGE SCALE GENOMIC DNA]</scope>
    <source>
        <strain evidence="14 15">L5</strain>
    </source>
</reference>
<dbReference type="PROSITE" id="PS50146">
    <property type="entry name" value="DAGK"/>
    <property type="match status" value="1"/>
</dbReference>
<keyword evidence="15" id="KW-1185">Reference proteome</keyword>
<dbReference type="InterPro" id="IPR017438">
    <property type="entry name" value="ATP-NAD_kinase_N"/>
</dbReference>
<keyword evidence="5" id="KW-0479">Metal-binding</keyword>
<dbReference type="InterPro" id="IPR005218">
    <property type="entry name" value="Diacylglycerol/lipid_kinase"/>
</dbReference>
<dbReference type="Gene3D" id="3.40.50.10330">
    <property type="entry name" value="Probable inorganic polyphosphate/atp-NAD kinase, domain 1"/>
    <property type="match status" value="1"/>
</dbReference>
<evidence type="ECO:0000256" key="3">
    <source>
        <dbReference type="ARBA" id="ARBA00022516"/>
    </source>
</evidence>
<evidence type="ECO:0000256" key="9">
    <source>
        <dbReference type="ARBA" id="ARBA00022842"/>
    </source>
</evidence>
<dbReference type="GO" id="GO:0004143">
    <property type="term" value="F:ATP-dependent diacylglycerol kinase activity"/>
    <property type="evidence" value="ECO:0007669"/>
    <property type="project" value="TreeGrafter"/>
</dbReference>
<keyword evidence="3" id="KW-0444">Lipid biosynthesis</keyword>
<evidence type="ECO:0000256" key="6">
    <source>
        <dbReference type="ARBA" id="ARBA00022741"/>
    </source>
</evidence>
<sequence>MTKAMIILNPSSGKEKGLEILPVLKKVVSGLYDETVIRETAKEGDAAEFARESCAQQFDAVFSMGGDGTISETINGLAEQSHRPDLGIIPLGTVNDFARALKIPLEPENALELLSEKHTVPVDIGKINDCYFMNVLAVGAIAEASYAVSAEQKTMLGSFAYFIEGIKAFINKTPFNLTVEHDGGKWIGQAYMMVSALTNSVGGFESLAPQAEVNDGKIHTFIIKDISFPQIMKIIPRLLKGELERHDKVEYICSSSIGVSASEELVVNIDGDEGEPLPFQVKVLPQHLNVFVPV</sequence>
<dbReference type="Pfam" id="PF00781">
    <property type="entry name" value="DAGK_cat"/>
    <property type="match status" value="1"/>
</dbReference>
<evidence type="ECO:0000313" key="15">
    <source>
        <dbReference type="Proteomes" id="UP000267430"/>
    </source>
</evidence>
<evidence type="ECO:0000256" key="5">
    <source>
        <dbReference type="ARBA" id="ARBA00022723"/>
    </source>
</evidence>
<dbReference type="RefSeq" id="WP_126864953.1">
    <property type="nucleotide sequence ID" value="NZ_JAUSTX010000015.1"/>
</dbReference>
<dbReference type="GO" id="GO:0046872">
    <property type="term" value="F:metal ion binding"/>
    <property type="evidence" value="ECO:0007669"/>
    <property type="project" value="UniProtKB-KW"/>
</dbReference>
<proteinExistence type="inferred from homology"/>
<name>A0A433HKU7_9BACI</name>